<gene>
    <name evidence="2" type="ORF">GPECTOR_38g272</name>
</gene>
<proteinExistence type="predicted"/>
<sequence length="642" mass="69561">MAEMAESPWHKLPIEVLECIASYLPPNEAAGSFKFINKAASQLCAPEYATIRLSQPVPPHAFAAHWLAPGATRKLTLKQRRRLVTLTAASGVLPNLEVAVQAAGCLPTWEVLKAAAAAGHLRPCQWLWGQGCPTSGYGESNILAVAAGAGHLHICKWLTMVEPVWSCESIEAAAKAAARGGHLRVADYVLEYFCDESGCPIGKDQPWLVTAIAGGCSLATVQQFMQPAGRWAGLSKGDKVRALAAAAGSPTPDWAAKVEWLEARGCRRTEHVAAAAARCPDAAPRLAWLRDRGYPFRMCAPEAAAEAGNVEALRLLLREVPRLRVEPEMAEELWTDAVGNAVDKAVERGDLETLQALHAAGLAIDVAIAADTAVHRGHLHVLAWLVEVLGAGAVLLDADRFGIAVQAGNLRALVWLVETLGGAAVELDPHLLVSAAWSGSVEMMAWLVERGCPWDATAYIGAAQGGCEEALEWLAERGCPVPEDGSPYRTAGMNRDLATVRCLRRLDVPWGPDGSVFSSVLQQYRPPVQLLLWLLEAGCPVGDCWDAWNRLVRQEEENPAVGKLIVLLEQLHPELQEREWEESEEEESEEEESEEEESEEEESEGEESEEEEGEGEESEGEEGEEEEGEDGESEGEEGEEEQ</sequence>
<accession>A0A150GBV9</accession>
<dbReference type="SUPFAM" id="SSF48403">
    <property type="entry name" value="Ankyrin repeat"/>
    <property type="match status" value="1"/>
</dbReference>
<dbReference type="EMBL" id="LSYV01000039">
    <property type="protein sequence ID" value="KXZ47035.1"/>
    <property type="molecule type" value="Genomic_DNA"/>
</dbReference>
<dbReference type="GO" id="GO:0046513">
    <property type="term" value="P:ceramide biosynthetic process"/>
    <property type="evidence" value="ECO:0007669"/>
    <property type="project" value="TreeGrafter"/>
</dbReference>
<dbReference type="AlphaFoldDB" id="A0A150GBV9"/>
<dbReference type="InterPro" id="IPR036770">
    <property type="entry name" value="Ankyrin_rpt-contain_sf"/>
</dbReference>
<keyword evidence="3" id="KW-1185">Reference proteome</keyword>
<reference evidence="3" key="1">
    <citation type="journal article" date="2016" name="Nat. Commun.">
        <title>The Gonium pectorale genome demonstrates co-option of cell cycle regulation during the evolution of multicellularity.</title>
        <authorList>
            <person name="Hanschen E.R."/>
            <person name="Marriage T.N."/>
            <person name="Ferris P.J."/>
            <person name="Hamaji T."/>
            <person name="Toyoda A."/>
            <person name="Fujiyama A."/>
            <person name="Neme R."/>
            <person name="Noguchi H."/>
            <person name="Minakuchi Y."/>
            <person name="Suzuki M."/>
            <person name="Kawai-Toyooka H."/>
            <person name="Smith D.R."/>
            <person name="Sparks H."/>
            <person name="Anderson J."/>
            <person name="Bakaric R."/>
            <person name="Luria V."/>
            <person name="Karger A."/>
            <person name="Kirschner M.W."/>
            <person name="Durand P.M."/>
            <person name="Michod R.E."/>
            <person name="Nozaki H."/>
            <person name="Olson B.J."/>
        </authorList>
    </citation>
    <scope>NUCLEOTIDE SEQUENCE [LARGE SCALE GENOMIC DNA]</scope>
    <source>
        <strain evidence="3">NIES-2863</strain>
    </source>
</reference>
<feature type="compositionally biased region" description="Acidic residues" evidence="1">
    <location>
        <begin position="579"/>
        <end position="642"/>
    </location>
</feature>
<dbReference type="GO" id="GO:0071944">
    <property type="term" value="C:cell periphery"/>
    <property type="evidence" value="ECO:0007669"/>
    <property type="project" value="TreeGrafter"/>
</dbReference>
<feature type="region of interest" description="Disordered" evidence="1">
    <location>
        <begin position="575"/>
        <end position="642"/>
    </location>
</feature>
<evidence type="ECO:0000256" key="1">
    <source>
        <dbReference type="SAM" id="MobiDB-lite"/>
    </source>
</evidence>
<name>A0A150GBV9_GONPE</name>
<dbReference type="Proteomes" id="UP000075714">
    <property type="component" value="Unassembled WGS sequence"/>
</dbReference>
<comment type="caution">
    <text evidence="2">The sequence shown here is derived from an EMBL/GenBank/DDBJ whole genome shotgun (WGS) entry which is preliminary data.</text>
</comment>
<dbReference type="Gene3D" id="1.25.40.20">
    <property type="entry name" value="Ankyrin repeat-containing domain"/>
    <property type="match status" value="1"/>
</dbReference>
<dbReference type="GO" id="GO:0030149">
    <property type="term" value="P:sphingolipid catabolic process"/>
    <property type="evidence" value="ECO:0007669"/>
    <property type="project" value="TreeGrafter"/>
</dbReference>
<dbReference type="PANTHER" id="PTHR12393">
    <property type="entry name" value="SPHINGOMYELIN PHOSPHODIESTERASE RELATED"/>
    <property type="match status" value="1"/>
</dbReference>
<dbReference type="GO" id="GO:0016020">
    <property type="term" value="C:membrane"/>
    <property type="evidence" value="ECO:0007669"/>
    <property type="project" value="TreeGrafter"/>
</dbReference>
<organism evidence="2 3">
    <name type="scientific">Gonium pectorale</name>
    <name type="common">Green alga</name>
    <dbReference type="NCBI Taxonomy" id="33097"/>
    <lineage>
        <taxon>Eukaryota</taxon>
        <taxon>Viridiplantae</taxon>
        <taxon>Chlorophyta</taxon>
        <taxon>core chlorophytes</taxon>
        <taxon>Chlorophyceae</taxon>
        <taxon>CS clade</taxon>
        <taxon>Chlamydomonadales</taxon>
        <taxon>Volvocaceae</taxon>
        <taxon>Gonium</taxon>
    </lineage>
</organism>
<dbReference type="PANTHER" id="PTHR12393:SF6">
    <property type="entry name" value="SPHINGOMYELIN PHOSPHODIESTERASE 2"/>
    <property type="match status" value="1"/>
</dbReference>
<evidence type="ECO:0000313" key="3">
    <source>
        <dbReference type="Proteomes" id="UP000075714"/>
    </source>
</evidence>
<evidence type="ECO:0008006" key="4">
    <source>
        <dbReference type="Google" id="ProtNLM"/>
    </source>
</evidence>
<protein>
    <recommendedName>
        <fullName evidence="4">F-box domain-containing protein</fullName>
    </recommendedName>
</protein>
<evidence type="ECO:0000313" key="2">
    <source>
        <dbReference type="EMBL" id="KXZ47035.1"/>
    </source>
</evidence>
<dbReference type="STRING" id="33097.A0A150GBV9"/>
<dbReference type="GO" id="GO:0005783">
    <property type="term" value="C:endoplasmic reticulum"/>
    <property type="evidence" value="ECO:0007669"/>
    <property type="project" value="TreeGrafter"/>
</dbReference>
<dbReference type="GO" id="GO:0004620">
    <property type="term" value="F:phospholipase activity"/>
    <property type="evidence" value="ECO:0007669"/>
    <property type="project" value="TreeGrafter"/>
</dbReference>